<dbReference type="EMBL" id="MU003492">
    <property type="protein sequence ID" value="KAF2477534.1"/>
    <property type="molecule type" value="Genomic_DNA"/>
</dbReference>
<accession>A0ACB6RE42</accession>
<name>A0ACB6RE42_9PLEO</name>
<sequence length="98" mass="10621">MGASYSYPPPPLVEVTGPRSKIFVPAGSSFSFHPPADIRIPPFPPLPLHKHLYQYNHRGGRNRYSGGTGGPGGGRERGRRGGRARYNPSEYSDAVSSL</sequence>
<proteinExistence type="predicted"/>
<reference evidence="1" key="1">
    <citation type="journal article" date="2020" name="Stud. Mycol.">
        <title>101 Dothideomycetes genomes: a test case for predicting lifestyles and emergence of pathogens.</title>
        <authorList>
            <person name="Haridas S."/>
            <person name="Albert R."/>
            <person name="Binder M."/>
            <person name="Bloem J."/>
            <person name="Labutti K."/>
            <person name="Salamov A."/>
            <person name="Andreopoulos B."/>
            <person name="Baker S."/>
            <person name="Barry K."/>
            <person name="Bills G."/>
            <person name="Bluhm B."/>
            <person name="Cannon C."/>
            <person name="Castanera R."/>
            <person name="Culley D."/>
            <person name="Daum C."/>
            <person name="Ezra D."/>
            <person name="Gonzalez J."/>
            <person name="Henrissat B."/>
            <person name="Kuo A."/>
            <person name="Liang C."/>
            <person name="Lipzen A."/>
            <person name="Lutzoni F."/>
            <person name="Magnuson J."/>
            <person name="Mondo S."/>
            <person name="Nolan M."/>
            <person name="Ohm R."/>
            <person name="Pangilinan J."/>
            <person name="Park H.-J."/>
            <person name="Ramirez L."/>
            <person name="Alfaro M."/>
            <person name="Sun H."/>
            <person name="Tritt A."/>
            <person name="Yoshinaga Y."/>
            <person name="Zwiers L.-H."/>
            <person name="Turgeon B."/>
            <person name="Goodwin S."/>
            <person name="Spatafora J."/>
            <person name="Crous P."/>
            <person name="Grigoriev I."/>
        </authorList>
    </citation>
    <scope>NUCLEOTIDE SEQUENCE</scope>
    <source>
        <strain evidence="1">ATCC 200398</strain>
    </source>
</reference>
<organism evidence="1 2">
    <name type="scientific">Lindgomyces ingoldianus</name>
    <dbReference type="NCBI Taxonomy" id="673940"/>
    <lineage>
        <taxon>Eukaryota</taxon>
        <taxon>Fungi</taxon>
        <taxon>Dikarya</taxon>
        <taxon>Ascomycota</taxon>
        <taxon>Pezizomycotina</taxon>
        <taxon>Dothideomycetes</taxon>
        <taxon>Pleosporomycetidae</taxon>
        <taxon>Pleosporales</taxon>
        <taxon>Lindgomycetaceae</taxon>
        <taxon>Lindgomyces</taxon>
    </lineage>
</organism>
<dbReference type="Proteomes" id="UP000799755">
    <property type="component" value="Unassembled WGS sequence"/>
</dbReference>
<feature type="non-terminal residue" evidence="1">
    <location>
        <position position="98"/>
    </location>
</feature>
<protein>
    <submittedName>
        <fullName evidence="1">Uncharacterized protein</fullName>
    </submittedName>
</protein>
<evidence type="ECO:0000313" key="2">
    <source>
        <dbReference type="Proteomes" id="UP000799755"/>
    </source>
</evidence>
<evidence type="ECO:0000313" key="1">
    <source>
        <dbReference type="EMBL" id="KAF2477534.1"/>
    </source>
</evidence>
<comment type="caution">
    <text evidence="1">The sequence shown here is derived from an EMBL/GenBank/DDBJ whole genome shotgun (WGS) entry which is preliminary data.</text>
</comment>
<keyword evidence="2" id="KW-1185">Reference proteome</keyword>
<gene>
    <name evidence="1" type="ORF">BDR25DRAFT_299444</name>
</gene>